<evidence type="ECO:0000256" key="1">
    <source>
        <dbReference type="SAM" id="MobiDB-lite"/>
    </source>
</evidence>
<feature type="compositionally biased region" description="Low complexity" evidence="1">
    <location>
        <begin position="422"/>
        <end position="431"/>
    </location>
</feature>
<feature type="region of interest" description="Disordered" evidence="1">
    <location>
        <begin position="163"/>
        <end position="193"/>
    </location>
</feature>
<dbReference type="GO" id="GO:0005634">
    <property type="term" value="C:nucleus"/>
    <property type="evidence" value="ECO:0007669"/>
    <property type="project" value="TreeGrafter"/>
</dbReference>
<protein>
    <recommendedName>
        <fullName evidence="2">WLM domain-containing protein</fullName>
    </recommendedName>
</protein>
<dbReference type="EMBL" id="QWIQ01000222">
    <property type="protein sequence ID" value="RMY99197.1"/>
    <property type="molecule type" value="Genomic_DNA"/>
</dbReference>
<feature type="compositionally biased region" description="Basic and acidic residues" evidence="1">
    <location>
        <begin position="331"/>
        <end position="342"/>
    </location>
</feature>
<dbReference type="Proteomes" id="UP000281468">
    <property type="component" value="Unassembled WGS sequence"/>
</dbReference>
<accession>A0A3M7GEC6</accession>
<dbReference type="InterPro" id="IPR053000">
    <property type="entry name" value="WSS1-like_metalloprotease"/>
</dbReference>
<feature type="compositionally biased region" description="Basic and acidic residues" evidence="1">
    <location>
        <begin position="183"/>
        <end position="193"/>
    </location>
</feature>
<feature type="region of interest" description="Disordered" evidence="1">
    <location>
        <begin position="525"/>
        <end position="560"/>
    </location>
</feature>
<feature type="region of interest" description="Disordered" evidence="1">
    <location>
        <begin position="227"/>
        <end position="464"/>
    </location>
</feature>
<evidence type="ECO:0000313" key="3">
    <source>
        <dbReference type="EMBL" id="RMY99197.1"/>
    </source>
</evidence>
<dbReference type="Pfam" id="PF08325">
    <property type="entry name" value="WLM"/>
    <property type="match status" value="1"/>
</dbReference>
<dbReference type="Gene3D" id="3.30.2010.10">
    <property type="entry name" value="Metalloproteases ('zincins'), catalytic domain"/>
    <property type="match status" value="1"/>
</dbReference>
<feature type="compositionally biased region" description="Acidic residues" evidence="1">
    <location>
        <begin position="371"/>
        <end position="380"/>
    </location>
</feature>
<feature type="compositionally biased region" description="Polar residues" evidence="1">
    <location>
        <begin position="408"/>
        <end position="421"/>
    </location>
</feature>
<proteinExistence type="predicted"/>
<evidence type="ECO:0000259" key="2">
    <source>
        <dbReference type="PROSITE" id="PS51397"/>
    </source>
</evidence>
<dbReference type="InterPro" id="IPR013536">
    <property type="entry name" value="WLM_dom"/>
</dbReference>
<feature type="compositionally biased region" description="Basic residues" evidence="1">
    <location>
        <begin position="172"/>
        <end position="182"/>
    </location>
</feature>
<dbReference type="GO" id="GO:0008237">
    <property type="term" value="F:metallopeptidase activity"/>
    <property type="evidence" value="ECO:0007669"/>
    <property type="project" value="TreeGrafter"/>
</dbReference>
<dbReference type="PANTHER" id="PTHR46622">
    <property type="entry name" value="DNA-DEPENDENT METALLOPROTEASE WSS1"/>
    <property type="match status" value="1"/>
</dbReference>
<dbReference type="GO" id="GO:0006281">
    <property type="term" value="P:DNA repair"/>
    <property type="evidence" value="ECO:0007669"/>
    <property type="project" value="TreeGrafter"/>
</dbReference>
<dbReference type="AlphaFoldDB" id="A0A3M7GEC6"/>
<dbReference type="PANTHER" id="PTHR46622:SF1">
    <property type="entry name" value="DNA-DEPENDENT METALLOPROTEASE WSS1"/>
    <property type="match status" value="1"/>
</dbReference>
<evidence type="ECO:0000313" key="4">
    <source>
        <dbReference type="Proteomes" id="UP000281468"/>
    </source>
</evidence>
<feature type="domain" description="WLM" evidence="2">
    <location>
        <begin position="10"/>
        <end position="260"/>
    </location>
</feature>
<comment type="caution">
    <text evidence="3">The sequence shown here is derived from an EMBL/GenBank/DDBJ whole genome shotgun (WGS) entry which is preliminary data.</text>
</comment>
<feature type="compositionally biased region" description="Basic and acidic residues" evidence="1">
    <location>
        <begin position="311"/>
        <end position="321"/>
    </location>
</feature>
<feature type="compositionally biased region" description="Basic and acidic residues" evidence="1">
    <location>
        <begin position="381"/>
        <end position="403"/>
    </location>
</feature>
<reference evidence="3 4" key="1">
    <citation type="journal article" date="2018" name="BMC Genomics">
        <title>Genomic evidence for intraspecific hybridization in a clonal and extremely halotolerant yeast.</title>
        <authorList>
            <person name="Gostincar C."/>
            <person name="Stajich J.E."/>
            <person name="Zupancic J."/>
            <person name="Zalar P."/>
            <person name="Gunde-Cimerman N."/>
        </authorList>
    </citation>
    <scope>NUCLEOTIDE SEQUENCE [LARGE SCALE GENOMIC DNA]</scope>
    <source>
        <strain evidence="3 4">EXF-171</strain>
    </source>
</reference>
<feature type="compositionally biased region" description="Acidic residues" evidence="1">
    <location>
        <begin position="272"/>
        <end position="288"/>
    </location>
</feature>
<feature type="compositionally biased region" description="Basic and acidic residues" evidence="1">
    <location>
        <begin position="261"/>
        <end position="271"/>
    </location>
</feature>
<gene>
    <name evidence="3" type="ORF">D0862_07223</name>
</gene>
<organism evidence="3 4">
    <name type="scientific">Hortaea werneckii</name>
    <name type="common">Black yeast</name>
    <name type="synonym">Cladosporium werneckii</name>
    <dbReference type="NCBI Taxonomy" id="91943"/>
    <lineage>
        <taxon>Eukaryota</taxon>
        <taxon>Fungi</taxon>
        <taxon>Dikarya</taxon>
        <taxon>Ascomycota</taxon>
        <taxon>Pezizomycotina</taxon>
        <taxon>Dothideomycetes</taxon>
        <taxon>Dothideomycetidae</taxon>
        <taxon>Mycosphaerellales</taxon>
        <taxon>Teratosphaeriaceae</taxon>
        <taxon>Hortaea</taxon>
    </lineage>
</organism>
<dbReference type="PROSITE" id="PS51397">
    <property type="entry name" value="WLM"/>
    <property type="match status" value="1"/>
</dbReference>
<name>A0A3M7GEC6_HORWE</name>
<sequence>MPLGFQRLNERTQRPNANINFIKPLDSPDKEVAQDFLERIAAQCHPIMKEHYLSVMSLEEYPPNPEFLGRNFNAGEVIQLVLKDRSGRWLSFKFVQMVMMHELAHCKQMNHSRFFWGVRNGYAKQMEELWAKRYTGEGMWGRGKNLATGAFVHETMPDNAQIPEHLCGGTYRRARGKKRKRDRGRDTNGTEKLSYAERQQRRIARKFGKHGEGSALGDDELVRGALETKSGGKRQAGKPRVANSKRGRELRANAALARFESSAKQKVKQETPEDTPELEDDGGNETDSDYWSSDNEVDSPAATESVKQRSNIKDGSGKDLVKVCGGEAEDDASRNAEMDELRMLSGKPQDVKVKEEPIDSAGVIWPKGGDESETESEPDGETARRKQKDKEVASELDFKDVSAERAQNLINGSSDGKNNAISSKPSSGTSPPKVPESFAATSDPARLPQPSAVPKSSSPEPNPKVLSCPICSLENDPSNPTCIACAHVLKPNLIKNTWRCSSEMCKGTEYVNAGDVGRCGVCGASKPPPPPPATTTKNSSRDQRKAVGMGVMDADTLRWD</sequence>
<dbReference type="VEuPathDB" id="FungiDB:BTJ68_11638"/>